<dbReference type="SUPFAM" id="SSF55811">
    <property type="entry name" value="Nudix"/>
    <property type="match status" value="1"/>
</dbReference>
<protein>
    <submittedName>
        <fullName evidence="5">MutT/nudix family protein</fullName>
    </submittedName>
</protein>
<dbReference type="GO" id="GO:0016787">
    <property type="term" value="F:hydrolase activity"/>
    <property type="evidence" value="ECO:0007669"/>
    <property type="project" value="UniProtKB-KW"/>
</dbReference>
<evidence type="ECO:0000313" key="5">
    <source>
        <dbReference type="EMBL" id="BBF83977.1"/>
    </source>
</evidence>
<accession>A0A3G9GEE0</accession>
<comment type="cofactor">
    <cofactor evidence="1">
        <name>Mg(2+)</name>
        <dbReference type="ChEBI" id="CHEBI:18420"/>
    </cofactor>
</comment>
<dbReference type="InterPro" id="IPR000086">
    <property type="entry name" value="NUDIX_hydrolase_dom"/>
</dbReference>
<reference evidence="6" key="1">
    <citation type="journal article" date="2017" name="Biotechnol. Biofuels">
        <title>Evaluation of environmental bacterial communities as a factor affecting the growth of duckweed Lemna minor.</title>
        <authorList>
            <person name="Ishizawa H."/>
            <person name="Kuroda M."/>
            <person name="Morikawa M."/>
            <person name="Ike M."/>
        </authorList>
    </citation>
    <scope>NUCLEOTIDE SEQUENCE [LARGE SCALE GENOMIC DNA]</scope>
    <source>
        <strain evidence="6">H3</strain>
    </source>
</reference>
<dbReference type="PANTHER" id="PTHR43046:SF16">
    <property type="entry name" value="ADP-RIBOSE PYROPHOSPHATASE YJHB-RELATED"/>
    <property type="match status" value="1"/>
</dbReference>
<dbReference type="Proteomes" id="UP000198290">
    <property type="component" value="Chromosome"/>
</dbReference>
<proteinExistence type="inferred from homology"/>
<evidence type="ECO:0000259" key="4">
    <source>
        <dbReference type="PROSITE" id="PS51462"/>
    </source>
</evidence>
<dbReference type="InterPro" id="IPR020084">
    <property type="entry name" value="NUDIX_hydrolase_CS"/>
</dbReference>
<reference evidence="6" key="3">
    <citation type="journal article" date="2017" name="Plant Physiol. Biochem.">
        <title>Differential oxidative and antioxidative response of duckweed Lemna minor toward plant growth promoting/inhibiting bacteria.</title>
        <authorList>
            <person name="Ishizawa H."/>
            <person name="Kuroda M."/>
            <person name="Morikawa M."/>
            <person name="Ike M."/>
        </authorList>
    </citation>
    <scope>NUCLEOTIDE SEQUENCE [LARGE SCALE GENOMIC DNA]</scope>
    <source>
        <strain evidence="6">H3</strain>
    </source>
</reference>
<evidence type="ECO:0000256" key="3">
    <source>
        <dbReference type="RuleBase" id="RU003476"/>
    </source>
</evidence>
<dbReference type="STRING" id="332411.VI06_04560"/>
<evidence type="ECO:0000256" key="1">
    <source>
        <dbReference type="ARBA" id="ARBA00001946"/>
    </source>
</evidence>
<dbReference type="PRINTS" id="PR00502">
    <property type="entry name" value="NUDIXFAMILY"/>
</dbReference>
<comment type="similarity">
    <text evidence="3">Belongs to the Nudix hydrolase family.</text>
</comment>
<dbReference type="InterPro" id="IPR015797">
    <property type="entry name" value="NUDIX_hydrolase-like_dom_sf"/>
</dbReference>
<evidence type="ECO:0000256" key="2">
    <source>
        <dbReference type="ARBA" id="ARBA00022801"/>
    </source>
</evidence>
<sequence>MSRRHWPSLTALAARAGKWVAALRSPVLHSDDVPPHGRQQADVPGAAARLLAGKRGPRASVVIIQDGRLLMMQRIKNGKEYYVLPGGTIKSGETPAMAAVRETREETGLNVWLAEQLDILEHKGRIEHVFLASKFRGTLRLGGPELARMSEDNQYHLLWLDYQQLQQLKLRPKNLLMYCQEWLLPPRT</sequence>
<dbReference type="AlphaFoldDB" id="A0A3G9GEE0"/>
<dbReference type="Gene3D" id="3.90.79.10">
    <property type="entry name" value="Nucleoside Triphosphate Pyrophosphohydrolase"/>
    <property type="match status" value="1"/>
</dbReference>
<dbReference type="EMBL" id="AP018823">
    <property type="protein sequence ID" value="BBF83977.1"/>
    <property type="molecule type" value="Genomic_DNA"/>
</dbReference>
<reference evidence="5 6" key="2">
    <citation type="journal article" date="2017" name="Genome Announc.">
        <title>Draft genome sequence of Aquitalea magnusonii strain H3, a plant growth-promoting bacterium of duckweed Lemna minor.</title>
        <authorList>
            <person name="Ishizawa H."/>
            <person name="Kuroda M."/>
            <person name="Ike M."/>
        </authorList>
    </citation>
    <scope>NUCLEOTIDE SEQUENCE [LARGE SCALE GENOMIC DNA]</scope>
    <source>
        <strain evidence="5 6">H3</strain>
    </source>
</reference>
<evidence type="ECO:0000313" key="6">
    <source>
        <dbReference type="Proteomes" id="UP000198290"/>
    </source>
</evidence>
<dbReference type="OrthoDB" id="9791228at2"/>
<dbReference type="KEGG" id="amah:DLM_0301"/>
<name>A0A3G9GEE0_9NEIS</name>
<dbReference type="PROSITE" id="PS00893">
    <property type="entry name" value="NUDIX_BOX"/>
    <property type="match status" value="1"/>
</dbReference>
<organism evidence="5 6">
    <name type="scientific">Aquitalea magnusonii</name>
    <dbReference type="NCBI Taxonomy" id="332411"/>
    <lineage>
        <taxon>Bacteria</taxon>
        <taxon>Pseudomonadati</taxon>
        <taxon>Pseudomonadota</taxon>
        <taxon>Betaproteobacteria</taxon>
        <taxon>Neisseriales</taxon>
        <taxon>Chromobacteriaceae</taxon>
        <taxon>Aquitalea</taxon>
    </lineage>
</organism>
<keyword evidence="6" id="KW-1185">Reference proteome</keyword>
<feature type="domain" description="Nudix hydrolase" evidence="4">
    <location>
        <begin position="54"/>
        <end position="185"/>
    </location>
</feature>
<dbReference type="InterPro" id="IPR020476">
    <property type="entry name" value="Nudix_hydrolase"/>
</dbReference>
<dbReference type="Pfam" id="PF00293">
    <property type="entry name" value="NUDIX"/>
    <property type="match status" value="1"/>
</dbReference>
<dbReference type="PROSITE" id="PS51462">
    <property type="entry name" value="NUDIX"/>
    <property type="match status" value="1"/>
</dbReference>
<keyword evidence="2 3" id="KW-0378">Hydrolase</keyword>
<dbReference type="RefSeq" id="WP_089084055.1">
    <property type="nucleotide sequence ID" value="NZ_AP018823.1"/>
</dbReference>
<dbReference type="PANTHER" id="PTHR43046">
    <property type="entry name" value="GDP-MANNOSE MANNOSYL HYDROLASE"/>
    <property type="match status" value="1"/>
</dbReference>
<gene>
    <name evidence="5" type="ORF">DLM_0301</name>
</gene>